<dbReference type="GO" id="GO:0005507">
    <property type="term" value="F:copper ion binding"/>
    <property type="evidence" value="ECO:0007669"/>
    <property type="project" value="InterPro"/>
</dbReference>
<keyword evidence="5" id="KW-1133">Transmembrane helix</keyword>
<feature type="transmembrane region" description="Helical" evidence="5">
    <location>
        <begin position="155"/>
        <end position="176"/>
    </location>
</feature>
<reference evidence="8 9" key="1">
    <citation type="submission" date="2020-08" db="EMBL/GenBank/DDBJ databases">
        <title>Sequencing the genomes of 1000 actinobacteria strains.</title>
        <authorList>
            <person name="Klenk H.-P."/>
        </authorList>
    </citation>
    <scope>NUCLEOTIDE SEQUENCE [LARGE SCALE GENOMIC DNA]</scope>
    <source>
        <strain evidence="8 9">DSM 105369</strain>
    </source>
</reference>
<proteinExistence type="predicted"/>
<dbReference type="InterPro" id="IPR032694">
    <property type="entry name" value="CopC/D"/>
</dbReference>
<gene>
    <name evidence="8" type="ORF">FHU39_003557</name>
</gene>
<evidence type="ECO:0000256" key="2">
    <source>
        <dbReference type="ARBA" id="ARBA00022723"/>
    </source>
</evidence>
<evidence type="ECO:0000256" key="6">
    <source>
        <dbReference type="SAM" id="SignalP"/>
    </source>
</evidence>
<dbReference type="Gene3D" id="2.60.40.1220">
    <property type="match status" value="1"/>
</dbReference>
<evidence type="ECO:0000256" key="3">
    <source>
        <dbReference type="ARBA" id="ARBA00022729"/>
    </source>
</evidence>
<evidence type="ECO:0000256" key="4">
    <source>
        <dbReference type="ARBA" id="ARBA00023008"/>
    </source>
</evidence>
<dbReference type="InterPro" id="IPR014755">
    <property type="entry name" value="Cu-Rt/internalin_Ig-like"/>
</dbReference>
<keyword evidence="4" id="KW-0186">Copper</keyword>
<dbReference type="SUPFAM" id="SSF81296">
    <property type="entry name" value="E set domains"/>
    <property type="match status" value="1"/>
</dbReference>
<comment type="subcellular location">
    <subcellularLocation>
        <location evidence="1">Cell envelope</location>
    </subcellularLocation>
</comment>
<evidence type="ECO:0000313" key="8">
    <source>
        <dbReference type="EMBL" id="MBB2893526.1"/>
    </source>
</evidence>
<dbReference type="GO" id="GO:0006825">
    <property type="term" value="P:copper ion transport"/>
    <property type="evidence" value="ECO:0007669"/>
    <property type="project" value="InterPro"/>
</dbReference>
<dbReference type="GO" id="GO:0030313">
    <property type="term" value="C:cell envelope"/>
    <property type="evidence" value="ECO:0007669"/>
    <property type="project" value="UniProtKB-SubCell"/>
</dbReference>
<name>A0A839ND17_9MICO</name>
<dbReference type="Pfam" id="PF04234">
    <property type="entry name" value="CopC"/>
    <property type="match status" value="1"/>
</dbReference>
<keyword evidence="5" id="KW-0472">Membrane</keyword>
<dbReference type="PANTHER" id="PTHR34820">
    <property type="entry name" value="INNER MEMBRANE PROTEIN YEBZ"/>
    <property type="match status" value="1"/>
</dbReference>
<feature type="domain" description="CopC" evidence="7">
    <location>
        <begin position="27"/>
        <end position="120"/>
    </location>
</feature>
<dbReference type="PANTHER" id="PTHR34820:SF4">
    <property type="entry name" value="INNER MEMBRANE PROTEIN YEBZ"/>
    <property type="match status" value="1"/>
</dbReference>
<feature type="signal peptide" evidence="6">
    <location>
        <begin position="1"/>
        <end position="26"/>
    </location>
</feature>
<keyword evidence="2" id="KW-0479">Metal-binding</keyword>
<dbReference type="GO" id="GO:0005886">
    <property type="term" value="C:plasma membrane"/>
    <property type="evidence" value="ECO:0007669"/>
    <property type="project" value="TreeGrafter"/>
</dbReference>
<sequence length="195" mass="19700">MTLRRVLLAAIAFLVAVCGVIAAAWAHDYLVSSNPTANGTVSAAPKTVTLTFNDIVLSKPAAPQVTVKGPNGRYYETGCGTVSDRVVTTPVALGPAGKYTVTWRIVSADGHPVSDSISFSYQGKATGATGAAAAKQCAATAASTEKSSGGGVPTAAIVALAIIVVVGVGGAAAILLTRGRDRQPDDVDDLDDDEE</sequence>
<evidence type="ECO:0000256" key="5">
    <source>
        <dbReference type="SAM" id="Phobius"/>
    </source>
</evidence>
<dbReference type="EMBL" id="JACHVQ010000003">
    <property type="protein sequence ID" value="MBB2893526.1"/>
    <property type="molecule type" value="Genomic_DNA"/>
</dbReference>
<evidence type="ECO:0000313" key="9">
    <source>
        <dbReference type="Proteomes" id="UP000559182"/>
    </source>
</evidence>
<dbReference type="GO" id="GO:0042597">
    <property type="term" value="C:periplasmic space"/>
    <property type="evidence" value="ECO:0007669"/>
    <property type="project" value="InterPro"/>
</dbReference>
<dbReference type="RefSeq" id="WP_246336696.1">
    <property type="nucleotide sequence ID" value="NZ_JACHVQ010000003.1"/>
</dbReference>
<evidence type="ECO:0000256" key="1">
    <source>
        <dbReference type="ARBA" id="ARBA00004196"/>
    </source>
</evidence>
<keyword evidence="9" id="KW-1185">Reference proteome</keyword>
<comment type="caution">
    <text evidence="8">The sequence shown here is derived from an EMBL/GenBank/DDBJ whole genome shotgun (WGS) entry which is preliminary data.</text>
</comment>
<accession>A0A839ND17</accession>
<feature type="chain" id="PRO_5038621861" description="CopC domain-containing protein" evidence="6">
    <location>
        <begin position="27"/>
        <end position="195"/>
    </location>
</feature>
<keyword evidence="5" id="KW-0812">Transmembrane</keyword>
<dbReference type="GO" id="GO:0046688">
    <property type="term" value="P:response to copper ion"/>
    <property type="evidence" value="ECO:0007669"/>
    <property type="project" value="InterPro"/>
</dbReference>
<organism evidence="8 9">
    <name type="scientific">Flexivirga oryzae</name>
    <dbReference type="NCBI Taxonomy" id="1794944"/>
    <lineage>
        <taxon>Bacteria</taxon>
        <taxon>Bacillati</taxon>
        <taxon>Actinomycetota</taxon>
        <taxon>Actinomycetes</taxon>
        <taxon>Micrococcales</taxon>
        <taxon>Dermacoccaceae</taxon>
        <taxon>Flexivirga</taxon>
    </lineage>
</organism>
<dbReference type="InterPro" id="IPR014756">
    <property type="entry name" value="Ig_E-set"/>
</dbReference>
<dbReference type="Proteomes" id="UP000559182">
    <property type="component" value="Unassembled WGS sequence"/>
</dbReference>
<dbReference type="AlphaFoldDB" id="A0A839ND17"/>
<dbReference type="InterPro" id="IPR007348">
    <property type="entry name" value="CopC_dom"/>
</dbReference>
<keyword evidence="3 6" id="KW-0732">Signal</keyword>
<evidence type="ECO:0000259" key="7">
    <source>
        <dbReference type="Pfam" id="PF04234"/>
    </source>
</evidence>
<protein>
    <recommendedName>
        <fullName evidence="7">CopC domain-containing protein</fullName>
    </recommendedName>
</protein>